<dbReference type="InterPro" id="IPR016166">
    <property type="entry name" value="FAD-bd_PCMH"/>
</dbReference>
<reference evidence="6 7" key="1">
    <citation type="submission" date="2018-05" db="EMBL/GenBank/DDBJ databases">
        <title>Whole genome sequencing for identification of molecular markers to develop diagnostic detection tools for the regulated plant pathogen Lachnellula willkommii.</title>
        <authorList>
            <person name="Giroux E."/>
            <person name="Bilodeau G."/>
        </authorList>
    </citation>
    <scope>NUCLEOTIDE SEQUENCE [LARGE SCALE GENOMIC DNA]</scope>
    <source>
        <strain evidence="6 7">CBS 625.97</strain>
    </source>
</reference>
<organism evidence="6 7">
    <name type="scientific">Lachnellula cervina</name>
    <dbReference type="NCBI Taxonomy" id="1316786"/>
    <lineage>
        <taxon>Eukaryota</taxon>
        <taxon>Fungi</taxon>
        <taxon>Dikarya</taxon>
        <taxon>Ascomycota</taxon>
        <taxon>Pezizomycotina</taxon>
        <taxon>Leotiomycetes</taxon>
        <taxon>Helotiales</taxon>
        <taxon>Lachnaceae</taxon>
        <taxon>Lachnellula</taxon>
    </lineage>
</organism>
<dbReference type="PROSITE" id="PS51387">
    <property type="entry name" value="FAD_PCMH"/>
    <property type="match status" value="1"/>
</dbReference>
<dbReference type="InterPro" id="IPR016169">
    <property type="entry name" value="FAD-bd_PCMH_sub2"/>
</dbReference>
<keyword evidence="2" id="KW-0285">Flavoprotein</keyword>
<keyword evidence="3" id="KW-0274">FAD</keyword>
<accession>A0A7D8UX77</accession>
<dbReference type="InterPro" id="IPR036318">
    <property type="entry name" value="FAD-bd_PCMH-like_sf"/>
</dbReference>
<dbReference type="GO" id="GO:0004497">
    <property type="term" value="F:monooxygenase activity"/>
    <property type="evidence" value="ECO:0007669"/>
    <property type="project" value="UniProtKB-KW"/>
</dbReference>
<sequence length="531" mass="55768">MTLANNLLAVLEANASRSSSSSAGEIDTISTYKNAILANAAALDDFYGQSTADGISALAPRRLPHNHQVIQLRSKKTGSYSSPLLFTSYYELLLFGAIDTRLTPTRSANCWLPAACFIKVQNSLEVALALRIVTTLQATFTVRSAGHNPNPGFSSVGQQGIILDLGAVNQITVNHDKSVASVGPGSTWDAVYGALGEFDLTVVGGRSAGVGVGGLLLGGWGMSHFSNFWGLACDNVVNYEVVLANSTIIQVNANENAALKGGGPNFGIVTRFDLRTFPGSQLWYQVVVYNASDKAAVMAATVEVQEAMLLDDRIGIFVSDTPGSITAGMLYRGSESPPGGAFEAFEGIAPLVVAIPPTIGTFQACAVALSLAGGERWQIGALTVAMDASLYVELHDILAAVPNNASISLTYTYQPFSAQGVAQGLAHGGNSLNIAPENQAWLAFSTSWKDSALNDTAATLTTQLMTAVSTAAAEKGKLMDLVFMNDSHSLQTPITSYGAASVAFLRACSKEYDPEGVFQRLQNSGFLLVGV</sequence>
<dbReference type="EMBL" id="QGMG01000014">
    <property type="protein sequence ID" value="TVY59090.1"/>
    <property type="molecule type" value="Genomic_DNA"/>
</dbReference>
<dbReference type="PANTHER" id="PTHR42973">
    <property type="entry name" value="BINDING OXIDOREDUCTASE, PUTATIVE (AFU_ORTHOLOGUE AFUA_1G17690)-RELATED"/>
    <property type="match status" value="1"/>
</dbReference>
<dbReference type="GO" id="GO:0071949">
    <property type="term" value="F:FAD binding"/>
    <property type="evidence" value="ECO:0007669"/>
    <property type="project" value="InterPro"/>
</dbReference>
<keyword evidence="7" id="KW-1185">Reference proteome</keyword>
<evidence type="ECO:0000256" key="3">
    <source>
        <dbReference type="ARBA" id="ARBA00022827"/>
    </source>
</evidence>
<feature type="domain" description="FAD-binding PCMH-type" evidence="5">
    <location>
        <begin position="110"/>
        <end position="279"/>
    </location>
</feature>
<dbReference type="InterPro" id="IPR050416">
    <property type="entry name" value="FAD-linked_Oxidoreductase"/>
</dbReference>
<keyword evidence="4" id="KW-0560">Oxidoreductase</keyword>
<evidence type="ECO:0000313" key="7">
    <source>
        <dbReference type="Proteomes" id="UP000481288"/>
    </source>
</evidence>
<gene>
    <name evidence="6" type="primary">yanF</name>
    <name evidence="6" type="ORF">LCER1_G000685</name>
</gene>
<evidence type="ECO:0000256" key="4">
    <source>
        <dbReference type="ARBA" id="ARBA00023002"/>
    </source>
</evidence>
<evidence type="ECO:0000256" key="2">
    <source>
        <dbReference type="ARBA" id="ARBA00022630"/>
    </source>
</evidence>
<dbReference type="OrthoDB" id="2151789at2759"/>
<evidence type="ECO:0000256" key="1">
    <source>
        <dbReference type="ARBA" id="ARBA00005466"/>
    </source>
</evidence>
<comment type="caution">
    <text evidence="6">The sequence shown here is derived from an EMBL/GenBank/DDBJ whole genome shotgun (WGS) entry which is preliminary data.</text>
</comment>
<proteinExistence type="inferred from homology"/>
<dbReference type="Pfam" id="PF01565">
    <property type="entry name" value="FAD_binding_4"/>
    <property type="match status" value="1"/>
</dbReference>
<dbReference type="AlphaFoldDB" id="A0A7D8UX77"/>
<dbReference type="Proteomes" id="UP000481288">
    <property type="component" value="Unassembled WGS sequence"/>
</dbReference>
<dbReference type="Gene3D" id="3.30.465.10">
    <property type="match status" value="1"/>
</dbReference>
<comment type="similarity">
    <text evidence="1">Belongs to the oxygen-dependent FAD-linked oxidoreductase family.</text>
</comment>
<dbReference type="SUPFAM" id="SSF56176">
    <property type="entry name" value="FAD-binding/transporter-associated domain-like"/>
    <property type="match status" value="1"/>
</dbReference>
<dbReference type="PANTHER" id="PTHR42973:SF54">
    <property type="entry name" value="FAD-BINDING PCMH-TYPE DOMAIN-CONTAINING PROTEIN"/>
    <property type="match status" value="1"/>
</dbReference>
<dbReference type="InterPro" id="IPR006094">
    <property type="entry name" value="Oxid_FAD_bind_N"/>
</dbReference>
<evidence type="ECO:0000259" key="5">
    <source>
        <dbReference type="PROSITE" id="PS51387"/>
    </source>
</evidence>
<protein>
    <submittedName>
        <fullName evidence="6">FAD-dependent monooxygenase yanF</fullName>
    </submittedName>
</protein>
<evidence type="ECO:0000313" key="6">
    <source>
        <dbReference type="EMBL" id="TVY59090.1"/>
    </source>
</evidence>
<name>A0A7D8UX77_9HELO</name>
<keyword evidence="6" id="KW-0503">Monooxygenase</keyword>